<dbReference type="Gene3D" id="2.30.30.40">
    <property type="entry name" value="SH3 Domains"/>
    <property type="match status" value="1"/>
</dbReference>
<evidence type="ECO:0000256" key="1">
    <source>
        <dbReference type="ARBA" id="ARBA00022443"/>
    </source>
</evidence>
<name>A0A812MPI4_9DINO</name>
<reference evidence="5" key="1">
    <citation type="submission" date="2021-02" db="EMBL/GenBank/DDBJ databases">
        <authorList>
            <person name="Dougan E. K."/>
            <person name="Rhodes N."/>
            <person name="Thang M."/>
            <person name="Chan C."/>
        </authorList>
    </citation>
    <scope>NUCLEOTIDE SEQUENCE</scope>
</reference>
<evidence type="ECO:0000256" key="2">
    <source>
        <dbReference type="PROSITE-ProRule" id="PRU00192"/>
    </source>
</evidence>
<dbReference type="InterPro" id="IPR001452">
    <property type="entry name" value="SH3_domain"/>
</dbReference>
<dbReference type="Pfam" id="PF07653">
    <property type="entry name" value="SH3_2"/>
    <property type="match status" value="1"/>
</dbReference>
<evidence type="ECO:0000259" key="4">
    <source>
        <dbReference type="PROSITE" id="PS50002"/>
    </source>
</evidence>
<gene>
    <name evidence="5" type="ORF">SNEC2469_LOCUS6703</name>
</gene>
<sequence length="534" mass="59638">MQKHIDGAQHKRRMVLSGILEDDQILPPVPPSLAARGIVLQKGKDGTLQYMCQKCKAGPFPTLDSVDSHLHGAKHLHKEGREPELQLTADLAKEGFVLSAAGELECRLCEAGPFRDRQSLRLHRQSLQHRGHGDTCARPPRMEEELRELPGYCNLLGNAFCCFLCDVSAPSLDGMLQHLAGKSHRKACQAHGEPEPLILCKDLVCDQVSDVYPLQGRLRDVDLEPIFRKGAGTWQEAGPGHKKRQGVAASQDLPKPRAMVSKDDVENCGEPSYLAAKVGDKVVVVSDDAGSPWVWAEIDEQRGWFPRDALVKKLPPWKLKKAASKTAKAAGPTTPAPPRVMVVCSEPLNFPDVPVGQQLLHAEAGDEVTILMVGEGGDWVWAECKGEHGMFPRRFLEERKSSEQVQGVLESDSDFELRVTPPETPLDWSDVGRRRFDCINDVTEAFLRVVKMREERLESQQMSASEILKEAVRKTAERSGSQPFMPPKRSRPSSIPRERHHWQERSGVRSRRAYGRSRQHGRMSNPPYMSDRLS</sequence>
<dbReference type="InterPro" id="IPR013087">
    <property type="entry name" value="Znf_C2H2_type"/>
</dbReference>
<dbReference type="InterPro" id="IPR036028">
    <property type="entry name" value="SH3-like_dom_sf"/>
</dbReference>
<evidence type="ECO:0000313" key="5">
    <source>
        <dbReference type="EMBL" id="CAE7276203.1"/>
    </source>
</evidence>
<evidence type="ECO:0000313" key="6">
    <source>
        <dbReference type="Proteomes" id="UP000601435"/>
    </source>
</evidence>
<keyword evidence="1 2" id="KW-0728">SH3 domain</keyword>
<dbReference type="SUPFAM" id="SSF57667">
    <property type="entry name" value="beta-beta-alpha zinc fingers"/>
    <property type="match status" value="1"/>
</dbReference>
<dbReference type="AlphaFoldDB" id="A0A812MPI4"/>
<dbReference type="Proteomes" id="UP000601435">
    <property type="component" value="Unassembled WGS sequence"/>
</dbReference>
<dbReference type="SMART" id="SM00355">
    <property type="entry name" value="ZnF_C2H2"/>
    <property type="match status" value="3"/>
</dbReference>
<organism evidence="5 6">
    <name type="scientific">Symbiodinium necroappetens</name>
    <dbReference type="NCBI Taxonomy" id="1628268"/>
    <lineage>
        <taxon>Eukaryota</taxon>
        <taxon>Sar</taxon>
        <taxon>Alveolata</taxon>
        <taxon>Dinophyceae</taxon>
        <taxon>Suessiales</taxon>
        <taxon>Symbiodiniaceae</taxon>
        <taxon>Symbiodinium</taxon>
    </lineage>
</organism>
<dbReference type="OrthoDB" id="434647at2759"/>
<comment type="caution">
    <text evidence="5">The sequence shown here is derived from an EMBL/GenBank/DDBJ whole genome shotgun (WGS) entry which is preliminary data.</text>
</comment>
<proteinExistence type="predicted"/>
<dbReference type="SUPFAM" id="SSF50044">
    <property type="entry name" value="SH3-domain"/>
    <property type="match status" value="2"/>
</dbReference>
<feature type="domain" description="SH3" evidence="4">
    <location>
        <begin position="254"/>
        <end position="315"/>
    </location>
</feature>
<evidence type="ECO:0000256" key="3">
    <source>
        <dbReference type="SAM" id="MobiDB-lite"/>
    </source>
</evidence>
<feature type="region of interest" description="Disordered" evidence="3">
    <location>
        <begin position="471"/>
        <end position="534"/>
    </location>
</feature>
<dbReference type="InterPro" id="IPR036236">
    <property type="entry name" value="Znf_C2H2_sf"/>
</dbReference>
<feature type="compositionally biased region" description="Basic residues" evidence="3">
    <location>
        <begin position="508"/>
        <end position="521"/>
    </location>
</feature>
<accession>A0A812MPI4</accession>
<dbReference type="PROSITE" id="PS50002">
    <property type="entry name" value="SH3"/>
    <property type="match status" value="1"/>
</dbReference>
<protein>
    <recommendedName>
        <fullName evidence="4">SH3 domain-containing protein</fullName>
    </recommendedName>
</protein>
<keyword evidence="6" id="KW-1185">Reference proteome</keyword>
<feature type="region of interest" description="Disordered" evidence="3">
    <location>
        <begin position="232"/>
        <end position="252"/>
    </location>
</feature>
<dbReference type="EMBL" id="CAJNJA010011639">
    <property type="protein sequence ID" value="CAE7276203.1"/>
    <property type="molecule type" value="Genomic_DNA"/>
</dbReference>